<gene>
    <name evidence="4" type="ORF">EUBIFOR_01137</name>
</gene>
<comment type="caution">
    <text evidence="4">The sequence shown here is derived from an EMBL/GenBank/DDBJ whole genome shotgun (WGS) entry which is preliminary data.</text>
</comment>
<feature type="domain" description="Integrase catalytic" evidence="3">
    <location>
        <begin position="135"/>
        <end position="331"/>
    </location>
</feature>
<organism evidence="4 5">
    <name type="scientific">Holdemanella biformis DSM 3989</name>
    <dbReference type="NCBI Taxonomy" id="518637"/>
    <lineage>
        <taxon>Bacteria</taxon>
        <taxon>Bacillati</taxon>
        <taxon>Bacillota</taxon>
        <taxon>Erysipelotrichia</taxon>
        <taxon>Erysipelotrichales</taxon>
        <taxon>Erysipelotrichaceae</taxon>
        <taxon>Holdemanella</taxon>
    </lineage>
</organism>
<dbReference type="PROSITE" id="PS50994">
    <property type="entry name" value="INTEGRASE"/>
    <property type="match status" value="1"/>
</dbReference>
<reference evidence="4 5" key="1">
    <citation type="submission" date="2008-10" db="EMBL/GenBank/DDBJ databases">
        <authorList>
            <person name="Fulton L."/>
            <person name="Clifton S."/>
            <person name="Fulton B."/>
            <person name="Xu J."/>
            <person name="Minx P."/>
            <person name="Pepin K.H."/>
            <person name="Johnson M."/>
            <person name="Bhonagiri V."/>
            <person name="Nash W.E."/>
            <person name="Mardis E.R."/>
            <person name="Wilson R.K."/>
        </authorList>
    </citation>
    <scope>NUCLEOTIDE SEQUENCE [LARGE SCALE GENOMIC DNA]</scope>
    <source>
        <strain evidence="4 5">DSM 3989</strain>
    </source>
</reference>
<feature type="compositionally biased region" description="Basic and acidic residues" evidence="2">
    <location>
        <begin position="503"/>
        <end position="515"/>
    </location>
</feature>
<sequence>MQKSTTIIGVLEMLEDGFSYNDIRTRYSIGNSTITDIKKKFKTMDVTLKQLHSMTPKMVEQMFYPNAHPRKEAPLPDFEKVYKKLTDKNSKANLYFIWIDYKKLYPDGYQYTQFKHYFKQWLDENHLESNLRMAINRVPGEIMYIDWVGDTLDLVYTDVPGELQTAHFFTTTLGVSSYCFVMAFPNEQTPNFLQGTIEALNFYGGVPKILKPDNTKAASIKNTKDVLILNKVYEDLQDYYNTVIVPAPPLKPRAKSTVENNVKWIETHLLEKLKGRRFSSFSELNAEISIIIDELNNREFSKEKGNRKELFDKYDKPALQPLPHESLKPYTYVIKTVPNNYHVEYDNHYYSVPHTYYKQEVTLKASYFDIIICDSMNHLICTHKRAYKPFPKYITKEEHMPESHRYYYLENKMNAESYKSWAKSYGPNVYELICMVIGTFRYEEQSYKSCNGILHLCKNNPKVFSDTAAKTCLESHIYNYTHFKKQLYNLMNQKKTNSSGTLPEHKNIRGKSHYE</sequence>
<dbReference type="EMBL" id="ABYT01000063">
    <property type="protein sequence ID" value="EEC90332.1"/>
    <property type="molecule type" value="Genomic_DNA"/>
</dbReference>
<evidence type="ECO:0000256" key="2">
    <source>
        <dbReference type="SAM" id="MobiDB-lite"/>
    </source>
</evidence>
<dbReference type="STRING" id="518637.EUBIFOR_01137"/>
<reference evidence="4 5" key="2">
    <citation type="submission" date="2008-11" db="EMBL/GenBank/DDBJ databases">
        <title>Draft genome sequence of Eubacterium biforme (DSM 3989).</title>
        <authorList>
            <person name="Sudarsanam P."/>
            <person name="Ley R."/>
            <person name="Guruge J."/>
            <person name="Turnbaugh P.J."/>
            <person name="Mahowald M."/>
            <person name="Liep D."/>
            <person name="Gordon J."/>
        </authorList>
    </citation>
    <scope>NUCLEOTIDE SEQUENCE [LARGE SCALE GENOMIC DNA]</scope>
    <source>
        <strain evidence="4 5">DSM 3989</strain>
    </source>
</reference>
<evidence type="ECO:0000313" key="4">
    <source>
        <dbReference type="EMBL" id="EEC90332.1"/>
    </source>
</evidence>
<dbReference type="OrthoDB" id="3193769at2"/>
<dbReference type="InterPro" id="IPR054353">
    <property type="entry name" value="IstA-like_C"/>
</dbReference>
<dbReference type="eggNOG" id="COG4584">
    <property type="taxonomic scope" value="Bacteria"/>
</dbReference>
<name>B7CAB6_9FIRM</name>
<evidence type="ECO:0000313" key="5">
    <source>
        <dbReference type="Proteomes" id="UP000004315"/>
    </source>
</evidence>
<comment type="similarity">
    <text evidence="1">Belongs to the transposase IS21/IS408/IS1162 family.</text>
</comment>
<dbReference type="Pfam" id="PF22483">
    <property type="entry name" value="Mu-transpos_C_2"/>
    <property type="match status" value="1"/>
</dbReference>
<dbReference type="RefSeq" id="WP_003864929.1">
    <property type="nucleotide sequence ID" value="NZ_DS996842.1"/>
</dbReference>
<evidence type="ECO:0000259" key="3">
    <source>
        <dbReference type="PROSITE" id="PS50994"/>
    </source>
</evidence>
<feature type="region of interest" description="Disordered" evidence="2">
    <location>
        <begin position="495"/>
        <end position="515"/>
    </location>
</feature>
<dbReference type="NCBIfam" id="NF033546">
    <property type="entry name" value="transpos_IS21"/>
    <property type="match status" value="1"/>
</dbReference>
<dbReference type="GO" id="GO:0003676">
    <property type="term" value="F:nucleic acid binding"/>
    <property type="evidence" value="ECO:0007669"/>
    <property type="project" value="InterPro"/>
</dbReference>
<proteinExistence type="inferred from homology"/>
<dbReference type="InterPro" id="IPR001584">
    <property type="entry name" value="Integrase_cat-core"/>
</dbReference>
<dbReference type="AlphaFoldDB" id="B7CAB6"/>
<dbReference type="InterPro" id="IPR036397">
    <property type="entry name" value="RNaseH_sf"/>
</dbReference>
<dbReference type="Proteomes" id="UP000004315">
    <property type="component" value="Unassembled WGS sequence"/>
</dbReference>
<keyword evidence="5" id="KW-1185">Reference proteome</keyword>
<dbReference type="HOGENOM" id="CLU_020626_11_0_9"/>
<accession>B7CAB6</accession>
<dbReference type="GO" id="GO:0015074">
    <property type="term" value="P:DNA integration"/>
    <property type="evidence" value="ECO:0007669"/>
    <property type="project" value="InterPro"/>
</dbReference>
<dbReference type="PANTHER" id="PTHR35004:SF8">
    <property type="entry name" value="TRANSPOSASE RV3428C-RELATED"/>
    <property type="match status" value="1"/>
</dbReference>
<dbReference type="PANTHER" id="PTHR35004">
    <property type="entry name" value="TRANSPOSASE RV3428C-RELATED"/>
    <property type="match status" value="1"/>
</dbReference>
<protein>
    <submittedName>
        <fullName evidence="4">Integrase core domain protein</fullName>
    </submittedName>
</protein>
<dbReference type="Gene3D" id="3.30.420.10">
    <property type="entry name" value="Ribonuclease H-like superfamily/Ribonuclease H"/>
    <property type="match status" value="1"/>
</dbReference>
<evidence type="ECO:0000256" key="1">
    <source>
        <dbReference type="ARBA" id="ARBA00009277"/>
    </source>
</evidence>